<dbReference type="InterPro" id="IPR053550">
    <property type="entry name" value="CD-NTase"/>
</dbReference>
<dbReference type="GO" id="GO:0016779">
    <property type="term" value="F:nucleotidyltransferase activity"/>
    <property type="evidence" value="ECO:0007669"/>
    <property type="project" value="InterPro"/>
</dbReference>
<evidence type="ECO:0000313" key="3">
    <source>
        <dbReference type="Proteomes" id="UP000297597"/>
    </source>
</evidence>
<dbReference type="NCBIfam" id="NF041117">
    <property type="entry name" value="CBASS_cyclase_b"/>
    <property type="match status" value="1"/>
</dbReference>
<keyword evidence="3" id="KW-1185">Reference proteome</keyword>
<dbReference type="Proteomes" id="UP000297597">
    <property type="component" value="Unassembled WGS sequence"/>
</dbReference>
<dbReference type="OrthoDB" id="2082416at2"/>
<dbReference type="Pfam" id="PF18144">
    <property type="entry name" value="SMODS"/>
    <property type="match status" value="1"/>
</dbReference>
<name>A0A4Y7RJB9_9FIRM</name>
<comment type="caution">
    <text evidence="2">The sequence shown here is derived from an EMBL/GenBank/DDBJ whole genome shotgun (WGS) entry which is preliminary data.</text>
</comment>
<keyword evidence="1" id="KW-0051">Antiviral defense</keyword>
<dbReference type="Gene3D" id="3.30.460.10">
    <property type="entry name" value="Beta Polymerase, domain 2"/>
    <property type="match status" value="1"/>
</dbReference>
<dbReference type="GO" id="GO:0051607">
    <property type="term" value="P:defense response to virus"/>
    <property type="evidence" value="ECO:0007669"/>
    <property type="project" value="UniProtKB-KW"/>
</dbReference>
<dbReference type="RefSeq" id="WP_134215519.1">
    <property type="nucleotide sequence ID" value="NZ_QFFZ01000060.1"/>
</dbReference>
<proteinExistence type="predicted"/>
<dbReference type="CDD" id="cd05400">
    <property type="entry name" value="NT_2-5OAS_ClassI-CCAase"/>
    <property type="match status" value="1"/>
</dbReference>
<dbReference type="InterPro" id="IPR043519">
    <property type="entry name" value="NT_sf"/>
</dbReference>
<gene>
    <name evidence="2" type="ORF">Pmgp_03401</name>
</gene>
<accession>A0A4Y7RJB9</accession>
<sequence>MATTVNNAFAVFKSRLEVTPLQAQTLSRRHVDVRGCVGKAFTIVDDFLIGSYVRDTACRPIKDVDIMVVLHWGKYGEYYKNQRGPYALLSAVKEVLVDAYKTTRIRVDGQAVSMYFSDFTVDVVPAFGIIDNGKWVDWWIPDSPGDTWIRTNPKNHQQIMTEANRRCNNMFKPMVKMIKAWNRNNGNILKGFHIEVMADRIFTSAPTSYAHGMLQFFDSSWYLLRDGVNDPTNTYDRVDTYLTDNQRSLAQSKVYNAEQRAREAITAEQVGNAYSAVTTWRSIVGDPFPSWG</sequence>
<protein>
    <recommendedName>
        <fullName evidence="4">Nucleotidyltransferase</fullName>
    </recommendedName>
</protein>
<dbReference type="InterPro" id="IPR006116">
    <property type="entry name" value="NT_2-5OAS_ClassI-CCAase"/>
</dbReference>
<organism evidence="2 3">
    <name type="scientific">Pelotomaculum propionicicum</name>
    <dbReference type="NCBI Taxonomy" id="258475"/>
    <lineage>
        <taxon>Bacteria</taxon>
        <taxon>Bacillati</taxon>
        <taxon>Bacillota</taxon>
        <taxon>Clostridia</taxon>
        <taxon>Eubacteriales</taxon>
        <taxon>Desulfotomaculaceae</taxon>
        <taxon>Pelotomaculum</taxon>
    </lineage>
</organism>
<dbReference type="SUPFAM" id="SSF81301">
    <property type="entry name" value="Nucleotidyltransferase"/>
    <property type="match status" value="1"/>
</dbReference>
<reference evidence="2 3" key="1">
    <citation type="journal article" date="2018" name="Environ. Microbiol.">
        <title>Novel energy conservation strategies and behaviour of Pelotomaculum schinkii driving syntrophic propionate catabolism.</title>
        <authorList>
            <person name="Hidalgo-Ahumada C.A.P."/>
            <person name="Nobu M.K."/>
            <person name="Narihiro T."/>
            <person name="Tamaki H."/>
            <person name="Liu W.T."/>
            <person name="Kamagata Y."/>
            <person name="Stams A.J.M."/>
            <person name="Imachi H."/>
            <person name="Sousa D.Z."/>
        </authorList>
    </citation>
    <scope>NUCLEOTIDE SEQUENCE [LARGE SCALE GENOMIC DNA]</scope>
    <source>
        <strain evidence="2 3">MGP</strain>
    </source>
</reference>
<dbReference type="EMBL" id="QFFZ01000060">
    <property type="protein sequence ID" value="TEB09084.1"/>
    <property type="molecule type" value="Genomic_DNA"/>
</dbReference>
<dbReference type="AlphaFoldDB" id="A0A4Y7RJB9"/>
<evidence type="ECO:0000313" key="2">
    <source>
        <dbReference type="EMBL" id="TEB09084.1"/>
    </source>
</evidence>
<evidence type="ECO:0000256" key="1">
    <source>
        <dbReference type="ARBA" id="ARBA00023118"/>
    </source>
</evidence>
<evidence type="ECO:0008006" key="4">
    <source>
        <dbReference type="Google" id="ProtNLM"/>
    </source>
</evidence>